<dbReference type="Gene3D" id="3.30.420.610">
    <property type="entry name" value="LOTUS domain-like"/>
    <property type="match status" value="1"/>
</dbReference>
<evidence type="ECO:0000313" key="6">
    <source>
        <dbReference type="EMBL" id="ETV78566.1"/>
    </source>
</evidence>
<protein>
    <submittedName>
        <fullName evidence="6">Uncharacterized protein</fullName>
    </submittedName>
</protein>
<dbReference type="SUPFAM" id="SSF52047">
    <property type="entry name" value="RNI-like"/>
    <property type="match status" value="3"/>
</dbReference>
<keyword evidence="2" id="KW-0175">Coiled coil</keyword>
<dbReference type="InterPro" id="IPR003409">
    <property type="entry name" value="MORN"/>
</dbReference>
<dbReference type="PROSITE" id="PS51644">
    <property type="entry name" value="HTH_OST"/>
    <property type="match status" value="1"/>
</dbReference>
<dbReference type="CDD" id="cd08824">
    <property type="entry name" value="LOTUS"/>
    <property type="match status" value="1"/>
</dbReference>
<dbReference type="PROSITE" id="PS01159">
    <property type="entry name" value="WW_DOMAIN_1"/>
    <property type="match status" value="2"/>
</dbReference>
<feature type="compositionally biased region" description="Low complexity" evidence="3">
    <location>
        <begin position="2023"/>
        <end position="2035"/>
    </location>
</feature>
<dbReference type="Gene3D" id="2.20.70.10">
    <property type="match status" value="2"/>
</dbReference>
<dbReference type="Pfam" id="PF25372">
    <property type="entry name" value="DUF7885"/>
    <property type="match status" value="2"/>
</dbReference>
<dbReference type="InterPro" id="IPR013087">
    <property type="entry name" value="Znf_C2H2_type"/>
</dbReference>
<gene>
    <name evidence="6" type="ORF">H257_08071</name>
</gene>
<accession>W4GH35</accession>
<dbReference type="GeneID" id="20810067"/>
<dbReference type="PROSITE" id="PS50096">
    <property type="entry name" value="IQ"/>
    <property type="match status" value="6"/>
</dbReference>
<dbReference type="RefSeq" id="XP_009832147.1">
    <property type="nucleotide sequence ID" value="XM_009833845.1"/>
</dbReference>
<dbReference type="SMART" id="SM00367">
    <property type="entry name" value="LRR_CC"/>
    <property type="match status" value="9"/>
</dbReference>
<evidence type="ECO:0000259" key="4">
    <source>
        <dbReference type="PROSITE" id="PS50020"/>
    </source>
</evidence>
<name>W4GH35_APHAT</name>
<dbReference type="InterPro" id="IPR057207">
    <property type="entry name" value="FBXL15_LRR"/>
</dbReference>
<evidence type="ECO:0000256" key="1">
    <source>
        <dbReference type="ARBA" id="ARBA00022737"/>
    </source>
</evidence>
<dbReference type="CDD" id="cd23767">
    <property type="entry name" value="IQCD"/>
    <property type="match status" value="1"/>
</dbReference>
<dbReference type="CDD" id="cd00201">
    <property type="entry name" value="WW"/>
    <property type="match status" value="2"/>
</dbReference>
<dbReference type="Gene3D" id="2.20.110.10">
    <property type="entry name" value="Histone H3 K4-specific methyltransferase SET7/9 N-terminal domain"/>
    <property type="match status" value="2"/>
</dbReference>
<feature type="domain" description="WW" evidence="4">
    <location>
        <begin position="3693"/>
        <end position="3727"/>
    </location>
</feature>
<dbReference type="InterPro" id="IPR025605">
    <property type="entry name" value="OST-HTH/LOTUS_dom"/>
</dbReference>
<dbReference type="STRING" id="112090.W4GH35"/>
<dbReference type="SMART" id="SM00698">
    <property type="entry name" value="MORN"/>
    <property type="match status" value="6"/>
</dbReference>
<feature type="region of interest" description="Disordered" evidence="3">
    <location>
        <begin position="89"/>
        <end position="120"/>
    </location>
</feature>
<dbReference type="InterPro" id="IPR001202">
    <property type="entry name" value="WW_dom"/>
</dbReference>
<dbReference type="EMBL" id="KI913130">
    <property type="protein sequence ID" value="ETV78567.1"/>
    <property type="molecule type" value="Genomic_DNA"/>
</dbReference>
<dbReference type="Gene3D" id="1.20.5.190">
    <property type="match status" value="2"/>
</dbReference>
<dbReference type="OrthoDB" id="550575at2759"/>
<feature type="domain" description="HTH OST-type" evidence="5">
    <location>
        <begin position="3472"/>
        <end position="3546"/>
    </location>
</feature>
<feature type="compositionally biased region" description="Basic and acidic residues" evidence="3">
    <location>
        <begin position="2038"/>
        <end position="2065"/>
    </location>
</feature>
<feature type="domain" description="WW" evidence="4">
    <location>
        <begin position="3660"/>
        <end position="3693"/>
    </location>
</feature>
<dbReference type="Gene3D" id="1.20.920.20">
    <property type="match status" value="1"/>
</dbReference>
<dbReference type="SUPFAM" id="SSF51045">
    <property type="entry name" value="WW domain"/>
    <property type="match status" value="2"/>
</dbReference>
<reference evidence="6" key="1">
    <citation type="submission" date="2013-12" db="EMBL/GenBank/DDBJ databases">
        <title>The Genome Sequence of Aphanomyces astaci APO3.</title>
        <authorList>
            <consortium name="The Broad Institute Genomics Platform"/>
            <person name="Russ C."/>
            <person name="Tyler B."/>
            <person name="van West P."/>
            <person name="Dieguez-Uribeondo J."/>
            <person name="Young S.K."/>
            <person name="Zeng Q."/>
            <person name="Gargeya S."/>
            <person name="Fitzgerald M."/>
            <person name="Abouelleil A."/>
            <person name="Alvarado L."/>
            <person name="Chapman S.B."/>
            <person name="Gainer-Dewar J."/>
            <person name="Goldberg J."/>
            <person name="Griggs A."/>
            <person name="Gujja S."/>
            <person name="Hansen M."/>
            <person name="Howarth C."/>
            <person name="Imamovic A."/>
            <person name="Ireland A."/>
            <person name="Larimer J."/>
            <person name="McCowan C."/>
            <person name="Murphy C."/>
            <person name="Pearson M."/>
            <person name="Poon T.W."/>
            <person name="Priest M."/>
            <person name="Roberts A."/>
            <person name="Saif S."/>
            <person name="Shea T."/>
            <person name="Sykes S."/>
            <person name="Wortman J."/>
            <person name="Nusbaum C."/>
            <person name="Birren B."/>
        </authorList>
    </citation>
    <scope>NUCLEOTIDE SEQUENCE [LARGE SCALE GENOMIC DNA]</scope>
    <source>
        <strain evidence="6">APO3</strain>
    </source>
</reference>
<dbReference type="VEuPathDB" id="FungiDB:H257_08071"/>
<dbReference type="Pfam" id="PF00397">
    <property type="entry name" value="WW"/>
    <property type="match status" value="2"/>
</dbReference>
<dbReference type="Pfam" id="PF02493">
    <property type="entry name" value="MORN"/>
    <property type="match status" value="5"/>
</dbReference>
<dbReference type="SUPFAM" id="SSF82185">
    <property type="entry name" value="Histone H3 K4-specific methyltransferase SET7/9 N-terminal domain"/>
    <property type="match status" value="2"/>
</dbReference>
<feature type="coiled-coil region" evidence="2">
    <location>
        <begin position="3359"/>
        <end position="3417"/>
    </location>
</feature>
<evidence type="ECO:0000259" key="5">
    <source>
        <dbReference type="PROSITE" id="PS51644"/>
    </source>
</evidence>
<feature type="region of interest" description="Disordered" evidence="3">
    <location>
        <begin position="1"/>
        <end position="47"/>
    </location>
</feature>
<dbReference type="RefSeq" id="XP_009832148.1">
    <property type="nucleotide sequence ID" value="XM_009833846.1"/>
</dbReference>
<dbReference type="EMBL" id="KI913130">
    <property type="protein sequence ID" value="ETV78566.1"/>
    <property type="molecule type" value="Genomic_DNA"/>
</dbReference>
<feature type="compositionally biased region" description="Basic and acidic residues" evidence="3">
    <location>
        <begin position="2074"/>
        <end position="2091"/>
    </location>
</feature>
<dbReference type="SMART" id="SM00015">
    <property type="entry name" value="IQ"/>
    <property type="match status" value="9"/>
</dbReference>
<dbReference type="InterPro" id="IPR000048">
    <property type="entry name" value="IQ_motif_EF-hand-BS"/>
</dbReference>
<dbReference type="SMART" id="SM00456">
    <property type="entry name" value="WW"/>
    <property type="match status" value="2"/>
</dbReference>
<organism evidence="6">
    <name type="scientific">Aphanomyces astaci</name>
    <name type="common">Crayfish plague agent</name>
    <dbReference type="NCBI Taxonomy" id="112090"/>
    <lineage>
        <taxon>Eukaryota</taxon>
        <taxon>Sar</taxon>
        <taxon>Stramenopiles</taxon>
        <taxon>Oomycota</taxon>
        <taxon>Saprolegniomycetes</taxon>
        <taxon>Saprolegniales</taxon>
        <taxon>Verrucalvaceae</taxon>
        <taxon>Aphanomyces</taxon>
    </lineage>
</organism>
<evidence type="ECO:0000256" key="3">
    <source>
        <dbReference type="SAM" id="MobiDB-lite"/>
    </source>
</evidence>
<dbReference type="PANTHER" id="PTHR23084">
    <property type="entry name" value="PHOSPHATIDYLINOSITOL-4-PHOSPHATE 5-KINASE RELATED"/>
    <property type="match status" value="1"/>
</dbReference>
<dbReference type="PROSITE" id="PS00028">
    <property type="entry name" value="ZINC_FINGER_C2H2_1"/>
    <property type="match status" value="1"/>
</dbReference>
<dbReference type="Gene3D" id="3.80.10.10">
    <property type="entry name" value="Ribonuclease Inhibitor"/>
    <property type="match status" value="3"/>
</dbReference>
<dbReference type="InterPro" id="IPR036020">
    <property type="entry name" value="WW_dom_sf"/>
</dbReference>
<keyword evidence="1" id="KW-0677">Repeat</keyword>
<dbReference type="PANTHER" id="PTHR23084:SF179">
    <property type="entry name" value="OS10G0565000 PROTEIN"/>
    <property type="match status" value="1"/>
</dbReference>
<dbReference type="Pfam" id="PF00612">
    <property type="entry name" value="IQ"/>
    <property type="match status" value="3"/>
</dbReference>
<dbReference type="InterPro" id="IPR006553">
    <property type="entry name" value="Leu-rich_rpt_Cys-con_subtyp"/>
</dbReference>
<feature type="region of interest" description="Disordered" evidence="3">
    <location>
        <begin position="2018"/>
        <end position="2104"/>
    </location>
</feature>
<dbReference type="SMART" id="SM00355">
    <property type="entry name" value="ZnF_C2H2"/>
    <property type="match status" value="3"/>
</dbReference>
<sequence>MKRSIEFTKGAAQPKQPQGSPVKQKQRRGPSLAAPLQPPPPATLSTPAALDADCAVAFDAWIQSEQTKDERKWPKLDLSSHRRMAIETHDELASSSQVKRKRHLPSTSPKQRVSLPPNLPNLDKVDRLATHKGEIASLLHDIQKVHRYRAKSATDTAREAVPTARRPVSSEATVREQHQHVSNQMCQPSERTVAFDDDIVPYIFYEPFSNTPRATIDLSAWTVMDGNSLLAQLTKHLTSACTSLNLTGLQGDIAVPVVHGCFSKCPRLTTLILNQVTGVPTTAYKTIGSVCPLLEQLHLGKSRDVTDDLLRVISSAFPRLTTLELSHCCYITDPGLALVMKKIPRLVSVSVAGCTYLSERAITQLASTYGRTLISLNLSDLTKQTTDNVVAALALAKATSVRVLRLRFARQLTDAAFESLVHPPQSFTQAVGVAYKIDKLDLTGCDGITGLALSWITAGCPYLRSLNLTDCSNITDKGFKTLQGSAHLQKLILHNCPLITDPAVVAVLAAPRTRPWVTLKLSQCPDIQAGSIAAIVEHCRHVSTLVVSQVDTAVPPGHWERICKRCTHLKRLRLGSIPNLPPQALISLARQSRQHLTELHLCHCASINTNALYPLRALTKLRSLHLASDVVTSDSTAFFPPSLISLTLSTPQLDDSGVQVLGAKCWRLESLELKGAGRVSGAVLRQLFRSCKAMTRVCVTDCSCITPDDLDVMARTKHRLQLHVRHRQQPPAATMEVSPSRYTGMWKVFSQLVQLARKQHSAARMIQQLYMTGVVTSGNQFKFQSHLVESSRCILRIQRGFRAYRDRRQAVLLMRYKLRSVRHIQRWYRKHNMRRRMTRATLFWTKRCLVLTFGAWKATHRAEMAERDAAWQSSATLKAMRLWSDKTLRGVFTSWRAVVSQKQASLAKAKGLWSAQTVPKRFRHWKLQVELAKWYRKTIVVVWMNTVALETHNSSRQLFQTKKAHGFYLRNVLKRWKVFIQHERLFVIKATAAIFANKVEAWAFRTWKVRVNERKRRHEKSKRLMARLAHRTQYHVWLAWQHYVARRRAIKRASLHFQGNVVFKCFGAWRQAVAMSHDEKAKQLRVAHRMQNLGLLNAVAHWREYAEEKLYAKAIAGRALAFFRGAVVLRVFLAWRQHAQDMKYLVAQMRSRMQSHCVESCFRLWLRYQAMRRLEMHSATTIQALWRGVLSRHDTENHYFLYIWAAVSLQRAWRGRFARLLLRQATRRRRLREYKKMEVEWDAMEAEDAAAAVYRQQLNMILLIQRTWRGKAGRSFYQQLRKMVYIRKQQQRRQLQEMMVIQAEQRRRDREDLERRRHAAATEIQRIGRGYMARKWFAKQQEFLRLRRCALRVQAAFRGKLARRKICAKRRHRATILQIYARRNLESKRLRTLTAHTRETQALFRSFLRVFGLDPSTFVMDMGTLLGEIKTDFISFTRYFLRMQAIAKEAKAKNKATLTSAEVKALKQQIEAAEMSLASHVNLTPVTHGDSVRVILAGHPRCGETAYVLHVQDDADSEIQMAEIKMDSDGVLEFLPLFTQATPIEAPKPVFYKIPPLYFDAPVHITAEWKASLAAYADKIRLETKFFLAARTIQCAARVYLARVQYQLELQTQGVVTARRDALLVRLLTTLGMANQRTACVLHRLRLLTSTPKGLPDTPLALSILQDKFEQASAKRAEVKHAFATLEAIVFNGPGDFANELMPFRFHNVLDKLLFRPLRRLRNCTNVALAQAIAAKGWAKLARFLGGVDFVRTFEQKNIYVQQVQLEQLKHSAYTNSDGWAVVHGVFVAANNKTLLDHPSSSVTTKLIPHGWGVAKFLEGIGGDKKWDSKHSIEAKFKALTIVRAMRQKDREERLRATIHVRQEEYNDLRAKEGPYGYAQRHAKLSEIEDAMKKQKARWEAEEAQRMAEMHTVFAAEEEVMGRMHELKAKMVKHGVVLRELQAQPPEMVMGVEIVPSMKNALTFLALGTKIELELDDGAWHEGTVVALDVGLGAKYTADVLMASDYSVELVQLIPKKNRPKKVPSSQPSGESSSEVVDEGKATEQAQAKDDREAGQDEVESKKGEWTNTVQGRTENKVASERVDNRADSKGNESTTAIDDNEVETDLEKQQKALDALENAGKPQEVKLKRLEFRKWRVGGAIDVTWDIPFENGTAIKAYILDWETSSATGQLFVHGKRDAITGRLAAPEAKLTIGPISMDDEFKLTVKAENARGVGLASPLMSLQEPPMAIGHDLAFAFEPPPVDTSDIEAAEVEGMRKEEAATREWIHHHTCMVCTLRFDKSPELDLHMGMVHGLPLVCPFPSCAQPCATYQALRYHIWHCTNTKLTVTEATIPLFLRSFELSPNYCLKKPRRHLMPPTHPQADQGEAYFLETKYQGAVTTWLAYSHNRHHLLVRETDRVQRRRNHLEAASAPPSPLFGVDFLSPDVNLKLRDDAVALLQKLKDQLVQYIADAKLKVAGWTHELTELVEYIEMKTNRLAAAEEAWQRQSLKKDKKTATKKKELIQELMDAFDKEFIATKAKMEAEIARLTAVVAELVPFTQLVVKMNELRSLLSQSSHQTHLVMEKDAAITTALHDKLVELMNNNVEQVEILEAHDRAMAGRERQLKRLKAHLKEMQLRHRAELEIARLYDSQEKDEHELRVLRNEQLSLFHERQAIRENGGDDELYSPVTTNNQALQIANTDPVLYERLLRGRQKDLEAEGVTLASLVRHDVEVEGVEEEAAIQKRKELKAAKLATDGMPMWLQRPRATAPTKYVRLECSFVNGLIHGDVKIEFNDGSIYEGPWVEDITYEQPSWVQPIKTVHVDAHWGSFLCPDGTKWEGDEVNNQFTPPTASGTFTIQCPHLNTRYKGEVVNGVFHGFGTLFMQKAQTSGEYVGEWSHGVRDGYGVEIYESGERYEGDWVADVYHGQGLIVYDDKSRYEGSFQYGKWHGHGVRTNEFGDRIIGLFEHGSLDGPGTCEYSDRRHYAGQFGHTKRHGAGILTYPNGDRYEGPFVDDLPHGEAKFYTRTSVEEGAEPVMRVGLWVHGERTTWLSRPVTKYATLTFVQYFTRIHQVNTGQEIELIKPKFKSPYAVMVAGMLPNLPLGVDPDDPFVKAIVRLLAKTQSVMVGADVLDRTVLQLNIVSEKVVELVATMERHRNDVEVSARSVRDQSRVVRDVAIDLDCALEKEEDMQLKIERFWKADPRKTEAKYKQAVLALNEIEVMDWYRVRKSKLDDNMRALLEAFAILLNFKGNMDLQGVPYKPKQDDLLTLLGSSGENAMLGDKESLIHKYDVKALYVLPLFDVYSFAEGARHQMLQSVTQVVHNPRLRQGNLRLAMQSPAIPVIVGWVRAAFAYAQAACEIFPVYNRLMSHFRVVESLKAVLKREQATLVELQTSAKVCAAALATTSESLDYYKKEEAQLQKTVDDIKELDSMEDLPTQQGRVFKANPIAPQDEARMEAERAAADAELAEKVQALKLHIASDENLRNQFGILKKDIRKVLDRNQDAVPLHKFTKLYEDVTHKRLSLQAYGVKKLKVILALTTDICVIEYNDFGDDLVKTVVDADNPYALPKYAFPCKLCVGKSYDSHKELTSHFQSKWHAMNVYLEHMGEPPCIFDRRSRHWIETYDADNQIQYTNRMTGAVVVDKPMELQADEVMLETMFPIEVPPPSSNDGEYGSLSSEWQEVADEGGNIYYHNRLTNETSWTLPVAPYATEWQVCLDDATNCTYYYNPSTGETSWTLPDGTDQDGGSILPSAQES</sequence>
<dbReference type="InterPro" id="IPR041966">
    <property type="entry name" value="LOTUS-like"/>
</dbReference>
<feature type="region of interest" description="Disordered" evidence="3">
    <location>
        <begin position="150"/>
        <end position="173"/>
    </location>
</feature>
<evidence type="ECO:0000256" key="2">
    <source>
        <dbReference type="SAM" id="Coils"/>
    </source>
</evidence>
<dbReference type="InterPro" id="IPR032675">
    <property type="entry name" value="LRR_dom_sf"/>
</dbReference>
<feature type="region of interest" description="Disordered" evidence="3">
    <location>
        <begin position="3718"/>
        <end position="3742"/>
    </location>
</feature>
<proteinExistence type="predicted"/>
<dbReference type="PROSITE" id="PS50020">
    <property type="entry name" value="WW_DOMAIN_2"/>
    <property type="match status" value="2"/>
</dbReference>